<evidence type="ECO:0000256" key="16">
    <source>
        <dbReference type="ARBA" id="ARBA00038848"/>
    </source>
</evidence>
<keyword evidence="7" id="KW-0378">Hydrolase</keyword>
<dbReference type="GO" id="GO:0016790">
    <property type="term" value="F:thiolester hydrolase activity"/>
    <property type="evidence" value="ECO:0007669"/>
    <property type="project" value="UniProtKB-ARBA"/>
</dbReference>
<comment type="catalytic activity">
    <reaction evidence="14">
        <text>(9Z)-octadecenoyl-CoA + H2O = (9Z)-octadecenoate + CoA + H(+)</text>
        <dbReference type="Rhea" id="RHEA:40139"/>
        <dbReference type="ChEBI" id="CHEBI:15377"/>
        <dbReference type="ChEBI" id="CHEBI:15378"/>
        <dbReference type="ChEBI" id="CHEBI:30823"/>
        <dbReference type="ChEBI" id="CHEBI:57287"/>
        <dbReference type="ChEBI" id="CHEBI:57387"/>
    </reaction>
    <physiologicalReaction direction="left-to-right" evidence="14">
        <dbReference type="Rhea" id="RHEA:40140"/>
    </physiologicalReaction>
</comment>
<evidence type="ECO:0000256" key="15">
    <source>
        <dbReference type="ARBA" id="ARBA00038456"/>
    </source>
</evidence>
<keyword evidence="12" id="KW-0966">Cell projection</keyword>
<evidence type="ECO:0000313" key="26">
    <source>
        <dbReference type="Proteomes" id="UP000006732"/>
    </source>
</evidence>
<name>A1AQE2_PELPD</name>
<evidence type="ECO:0000256" key="17">
    <source>
        <dbReference type="ARBA" id="ARBA00040123"/>
    </source>
</evidence>
<dbReference type="eggNOG" id="COG2050">
    <property type="taxonomic scope" value="Bacteria"/>
</dbReference>
<dbReference type="InterPro" id="IPR006683">
    <property type="entry name" value="Thioestr_dom"/>
</dbReference>
<dbReference type="Proteomes" id="UP000006732">
    <property type="component" value="Chromosome"/>
</dbReference>
<evidence type="ECO:0000256" key="19">
    <source>
        <dbReference type="ARBA" id="ARBA00047588"/>
    </source>
</evidence>
<evidence type="ECO:0000256" key="13">
    <source>
        <dbReference type="ARBA" id="ARBA00035852"/>
    </source>
</evidence>
<dbReference type="GO" id="GO:0005737">
    <property type="term" value="C:cytoplasm"/>
    <property type="evidence" value="ECO:0007669"/>
    <property type="project" value="UniProtKB-SubCell"/>
</dbReference>
<evidence type="ECO:0000256" key="5">
    <source>
        <dbReference type="ARBA" id="ARBA00022490"/>
    </source>
</evidence>
<comment type="catalytic activity">
    <reaction evidence="13">
        <text>(5Z,8Z,11Z,14Z)-eicosatetraenoyl-CoA + H2O = (5Z,8Z,11Z,14Z)-eicosatetraenoate + CoA + H(+)</text>
        <dbReference type="Rhea" id="RHEA:40151"/>
        <dbReference type="ChEBI" id="CHEBI:15377"/>
        <dbReference type="ChEBI" id="CHEBI:15378"/>
        <dbReference type="ChEBI" id="CHEBI:32395"/>
        <dbReference type="ChEBI" id="CHEBI:57287"/>
        <dbReference type="ChEBI" id="CHEBI:57368"/>
    </reaction>
    <physiologicalReaction direction="left-to-right" evidence="13">
        <dbReference type="Rhea" id="RHEA:40152"/>
    </physiologicalReaction>
</comment>
<dbReference type="InterPro" id="IPR029069">
    <property type="entry name" value="HotDog_dom_sf"/>
</dbReference>
<keyword evidence="4" id="KW-1003">Cell membrane</keyword>
<evidence type="ECO:0000256" key="2">
    <source>
        <dbReference type="ARBA" id="ARBA00004496"/>
    </source>
</evidence>
<evidence type="ECO:0000256" key="14">
    <source>
        <dbReference type="ARBA" id="ARBA00037002"/>
    </source>
</evidence>
<evidence type="ECO:0000256" key="21">
    <source>
        <dbReference type="ARBA" id="ARBA00047969"/>
    </source>
</evidence>
<dbReference type="PANTHER" id="PTHR12418">
    <property type="entry name" value="ACYL-COENZYME A THIOESTERASE THEM4"/>
    <property type="match status" value="1"/>
</dbReference>
<evidence type="ECO:0000256" key="6">
    <source>
        <dbReference type="ARBA" id="ARBA00022703"/>
    </source>
</evidence>
<evidence type="ECO:0000313" key="25">
    <source>
        <dbReference type="EMBL" id="ABK99562.1"/>
    </source>
</evidence>
<dbReference type="AlphaFoldDB" id="A1AQE2"/>
<evidence type="ECO:0000256" key="4">
    <source>
        <dbReference type="ARBA" id="ARBA00022475"/>
    </source>
</evidence>
<accession>A1AQE2</accession>
<organism evidence="25 26">
    <name type="scientific">Pelobacter propionicus (strain DSM 2379 / NBRC 103807 / OttBd1)</name>
    <dbReference type="NCBI Taxonomy" id="338966"/>
    <lineage>
        <taxon>Bacteria</taxon>
        <taxon>Pseudomonadati</taxon>
        <taxon>Thermodesulfobacteriota</taxon>
        <taxon>Desulfuromonadia</taxon>
        <taxon>Desulfuromonadales</taxon>
        <taxon>Desulfuromonadaceae</taxon>
        <taxon>Pelobacter</taxon>
    </lineage>
</organism>
<dbReference type="CDD" id="cd03443">
    <property type="entry name" value="PaaI_thioesterase"/>
    <property type="match status" value="1"/>
</dbReference>
<evidence type="ECO:0000256" key="22">
    <source>
        <dbReference type="ARBA" id="ARBA00048074"/>
    </source>
</evidence>
<keyword evidence="8" id="KW-0276">Fatty acid metabolism</keyword>
<reference evidence="25 26" key="1">
    <citation type="submission" date="2006-10" db="EMBL/GenBank/DDBJ databases">
        <title>Complete sequence of chromosome of Pelobacter propionicus DSM 2379.</title>
        <authorList>
            <consortium name="US DOE Joint Genome Institute"/>
            <person name="Copeland A."/>
            <person name="Lucas S."/>
            <person name="Lapidus A."/>
            <person name="Barry K."/>
            <person name="Detter J.C."/>
            <person name="Glavina del Rio T."/>
            <person name="Hammon N."/>
            <person name="Israni S."/>
            <person name="Dalin E."/>
            <person name="Tice H."/>
            <person name="Pitluck S."/>
            <person name="Saunders E."/>
            <person name="Brettin T."/>
            <person name="Bruce D."/>
            <person name="Han C."/>
            <person name="Tapia R."/>
            <person name="Schmutz J."/>
            <person name="Larimer F."/>
            <person name="Land M."/>
            <person name="Hauser L."/>
            <person name="Kyrpides N."/>
            <person name="Kim E."/>
            <person name="Lovley D."/>
            <person name="Richardson P."/>
        </authorList>
    </citation>
    <scope>NUCLEOTIDE SEQUENCE [LARGE SCALE GENOMIC DNA]</scope>
    <source>
        <strain evidence="26">DSM 2379 / NBRC 103807 / OttBd1</strain>
    </source>
</reference>
<dbReference type="GO" id="GO:0016020">
    <property type="term" value="C:membrane"/>
    <property type="evidence" value="ECO:0007669"/>
    <property type="project" value="UniProtKB-SubCell"/>
</dbReference>
<evidence type="ECO:0000256" key="8">
    <source>
        <dbReference type="ARBA" id="ARBA00022832"/>
    </source>
</evidence>
<evidence type="ECO:0000256" key="12">
    <source>
        <dbReference type="ARBA" id="ARBA00023273"/>
    </source>
</evidence>
<dbReference type="HOGENOM" id="CLU_089876_6_2_7"/>
<dbReference type="SUPFAM" id="SSF54637">
    <property type="entry name" value="Thioesterase/thiol ester dehydrase-isomerase"/>
    <property type="match status" value="1"/>
</dbReference>
<dbReference type="InterPro" id="IPR052365">
    <property type="entry name" value="THEM4/THEM5_acyl-CoA_thioest"/>
</dbReference>
<evidence type="ECO:0000259" key="24">
    <source>
        <dbReference type="Pfam" id="PF03061"/>
    </source>
</evidence>
<keyword evidence="26" id="KW-1185">Reference proteome</keyword>
<evidence type="ECO:0000256" key="10">
    <source>
        <dbReference type="ARBA" id="ARBA00023098"/>
    </source>
</evidence>
<comment type="catalytic activity">
    <reaction evidence="20">
        <text>hexadecanoyl-CoA + H2O = hexadecanoate + CoA + H(+)</text>
        <dbReference type="Rhea" id="RHEA:16645"/>
        <dbReference type="ChEBI" id="CHEBI:7896"/>
        <dbReference type="ChEBI" id="CHEBI:15377"/>
        <dbReference type="ChEBI" id="CHEBI:15378"/>
        <dbReference type="ChEBI" id="CHEBI:57287"/>
        <dbReference type="ChEBI" id="CHEBI:57379"/>
        <dbReference type="EC" id="3.1.2.2"/>
    </reaction>
    <physiologicalReaction direction="left-to-right" evidence="20">
        <dbReference type="Rhea" id="RHEA:16646"/>
    </physiologicalReaction>
</comment>
<comment type="subcellular location">
    <subcellularLocation>
        <location evidence="3">Cell projection</location>
        <location evidence="3">Ruffle membrane</location>
    </subcellularLocation>
    <subcellularLocation>
        <location evidence="2">Cytoplasm</location>
    </subcellularLocation>
    <subcellularLocation>
        <location evidence="1">Membrane</location>
        <topology evidence="1">Peripheral membrane protein</topology>
    </subcellularLocation>
</comment>
<comment type="catalytic activity">
    <reaction evidence="23">
        <text>tetradecanoyl-CoA + H2O = tetradecanoate + CoA + H(+)</text>
        <dbReference type="Rhea" id="RHEA:40119"/>
        <dbReference type="ChEBI" id="CHEBI:15377"/>
        <dbReference type="ChEBI" id="CHEBI:15378"/>
        <dbReference type="ChEBI" id="CHEBI:30807"/>
        <dbReference type="ChEBI" id="CHEBI:57287"/>
        <dbReference type="ChEBI" id="CHEBI:57385"/>
    </reaction>
    <physiologicalReaction direction="left-to-right" evidence="23">
        <dbReference type="Rhea" id="RHEA:40120"/>
    </physiologicalReaction>
</comment>
<dbReference type="Gene3D" id="3.10.129.10">
    <property type="entry name" value="Hotdog Thioesterase"/>
    <property type="match status" value="1"/>
</dbReference>
<dbReference type="EMBL" id="CP000482">
    <property type="protein sequence ID" value="ABK99562.1"/>
    <property type="molecule type" value="Genomic_DNA"/>
</dbReference>
<dbReference type="KEGG" id="ppd:Ppro_1953"/>
<comment type="catalytic activity">
    <reaction evidence="22">
        <text>dodecanoyl-CoA + H2O = dodecanoate + CoA + H(+)</text>
        <dbReference type="Rhea" id="RHEA:30135"/>
        <dbReference type="ChEBI" id="CHEBI:15377"/>
        <dbReference type="ChEBI" id="CHEBI:15378"/>
        <dbReference type="ChEBI" id="CHEBI:18262"/>
        <dbReference type="ChEBI" id="CHEBI:57287"/>
        <dbReference type="ChEBI" id="CHEBI:57375"/>
    </reaction>
    <physiologicalReaction direction="left-to-right" evidence="22">
        <dbReference type="Rhea" id="RHEA:30136"/>
    </physiologicalReaction>
</comment>
<dbReference type="PANTHER" id="PTHR12418:SF19">
    <property type="entry name" value="ACYL-COENZYME A THIOESTERASE THEM4"/>
    <property type="match status" value="1"/>
</dbReference>
<comment type="catalytic activity">
    <reaction evidence="21">
        <text>decanoyl-CoA + H2O = decanoate + CoA + H(+)</text>
        <dbReference type="Rhea" id="RHEA:40059"/>
        <dbReference type="ChEBI" id="CHEBI:15377"/>
        <dbReference type="ChEBI" id="CHEBI:15378"/>
        <dbReference type="ChEBI" id="CHEBI:27689"/>
        <dbReference type="ChEBI" id="CHEBI:57287"/>
        <dbReference type="ChEBI" id="CHEBI:61430"/>
    </reaction>
    <physiologicalReaction direction="left-to-right" evidence="21">
        <dbReference type="Rhea" id="RHEA:40060"/>
    </physiologicalReaction>
</comment>
<comment type="catalytic activity">
    <reaction evidence="19">
        <text>octanoyl-CoA + H2O = octanoate + CoA + H(+)</text>
        <dbReference type="Rhea" id="RHEA:30143"/>
        <dbReference type="ChEBI" id="CHEBI:15377"/>
        <dbReference type="ChEBI" id="CHEBI:15378"/>
        <dbReference type="ChEBI" id="CHEBI:25646"/>
        <dbReference type="ChEBI" id="CHEBI:57287"/>
        <dbReference type="ChEBI" id="CHEBI:57386"/>
    </reaction>
    <physiologicalReaction direction="left-to-right" evidence="19">
        <dbReference type="Rhea" id="RHEA:30144"/>
    </physiologicalReaction>
</comment>
<evidence type="ECO:0000256" key="11">
    <source>
        <dbReference type="ARBA" id="ARBA00023136"/>
    </source>
</evidence>
<feature type="domain" description="Thioesterase" evidence="24">
    <location>
        <begin position="56"/>
        <end position="108"/>
    </location>
</feature>
<evidence type="ECO:0000256" key="1">
    <source>
        <dbReference type="ARBA" id="ARBA00004170"/>
    </source>
</evidence>
<dbReference type="RefSeq" id="WP_011735828.1">
    <property type="nucleotide sequence ID" value="NC_008609.1"/>
</dbReference>
<dbReference type="STRING" id="338966.Ppro_1953"/>
<keyword evidence="5" id="KW-0963">Cytoplasm</keyword>
<evidence type="ECO:0000256" key="7">
    <source>
        <dbReference type="ARBA" id="ARBA00022801"/>
    </source>
</evidence>
<evidence type="ECO:0000256" key="9">
    <source>
        <dbReference type="ARBA" id="ARBA00022946"/>
    </source>
</evidence>
<evidence type="ECO:0000256" key="18">
    <source>
        <dbReference type="ARBA" id="ARBA00043210"/>
    </source>
</evidence>
<proteinExistence type="inferred from homology"/>
<keyword evidence="6" id="KW-0053">Apoptosis</keyword>
<dbReference type="EC" id="3.1.2.2" evidence="16"/>
<keyword evidence="9" id="KW-0809">Transit peptide</keyword>
<evidence type="ECO:0000256" key="23">
    <source>
        <dbReference type="ARBA" id="ARBA00048180"/>
    </source>
</evidence>
<evidence type="ECO:0000256" key="3">
    <source>
        <dbReference type="ARBA" id="ARBA00004632"/>
    </source>
</evidence>
<gene>
    <name evidence="25" type="ordered locus">Ppro_1953</name>
</gene>
<sequence>MTIQHSSLTERIANHDHCIMCGELNQLSLRLKFVPDGGGGVSAPFLGNSLLQGYDGILHGGVISSLLDAAMTHCLFQHKIEAVTGELLVKFVAPVPYGSALMVRGWLVGATPPLYLLRAELLYGGSLMASAEAKFMQRFSNNALY</sequence>
<dbReference type="Pfam" id="PF03061">
    <property type="entry name" value="4HBT"/>
    <property type="match status" value="1"/>
</dbReference>
<dbReference type="GO" id="GO:0006631">
    <property type="term" value="P:fatty acid metabolic process"/>
    <property type="evidence" value="ECO:0007669"/>
    <property type="project" value="UniProtKB-KW"/>
</dbReference>
<keyword evidence="11" id="KW-0472">Membrane</keyword>
<protein>
    <recommendedName>
        <fullName evidence="17">Acyl-coenzyme A thioesterase THEM4</fullName>
        <ecNumber evidence="16">3.1.2.2</ecNumber>
    </recommendedName>
    <alternativeName>
        <fullName evidence="18">Thioesterase superfamily member 4</fullName>
    </alternativeName>
</protein>
<keyword evidence="10" id="KW-0443">Lipid metabolism</keyword>
<evidence type="ECO:0000256" key="20">
    <source>
        <dbReference type="ARBA" id="ARBA00047734"/>
    </source>
</evidence>
<comment type="similarity">
    <text evidence="15">Belongs to the THEM4/THEM5 thioesterase family.</text>
</comment>